<dbReference type="EMBL" id="BPLR01017287">
    <property type="protein sequence ID" value="GIY90080.1"/>
    <property type="molecule type" value="Genomic_DNA"/>
</dbReference>
<evidence type="ECO:0000313" key="3">
    <source>
        <dbReference type="Proteomes" id="UP001054945"/>
    </source>
</evidence>
<evidence type="ECO:0000313" key="2">
    <source>
        <dbReference type="EMBL" id="GIY90080.1"/>
    </source>
</evidence>
<proteinExistence type="predicted"/>
<comment type="caution">
    <text evidence="2">The sequence shown here is derived from an EMBL/GenBank/DDBJ whole genome shotgun (WGS) entry which is preliminary data.</text>
</comment>
<reference evidence="2 3" key="1">
    <citation type="submission" date="2021-06" db="EMBL/GenBank/DDBJ databases">
        <title>Caerostris extrusa draft genome.</title>
        <authorList>
            <person name="Kono N."/>
            <person name="Arakawa K."/>
        </authorList>
    </citation>
    <scope>NUCLEOTIDE SEQUENCE [LARGE SCALE GENOMIC DNA]</scope>
</reference>
<dbReference type="AlphaFoldDB" id="A0AAV4X7F1"/>
<organism evidence="2 3">
    <name type="scientific">Caerostris extrusa</name>
    <name type="common">Bark spider</name>
    <name type="synonym">Caerostris bankana</name>
    <dbReference type="NCBI Taxonomy" id="172846"/>
    <lineage>
        <taxon>Eukaryota</taxon>
        <taxon>Metazoa</taxon>
        <taxon>Ecdysozoa</taxon>
        <taxon>Arthropoda</taxon>
        <taxon>Chelicerata</taxon>
        <taxon>Arachnida</taxon>
        <taxon>Araneae</taxon>
        <taxon>Araneomorphae</taxon>
        <taxon>Entelegynae</taxon>
        <taxon>Araneoidea</taxon>
        <taxon>Araneidae</taxon>
        <taxon>Caerostris</taxon>
    </lineage>
</organism>
<dbReference type="Proteomes" id="UP001054945">
    <property type="component" value="Unassembled WGS sequence"/>
</dbReference>
<name>A0AAV4X7F1_CAEEX</name>
<gene>
    <name evidence="2" type="ORF">CEXT_492541</name>
</gene>
<protein>
    <submittedName>
        <fullName evidence="2">Uncharacterized protein</fullName>
    </submittedName>
</protein>
<sequence length="127" mass="14462">MRGKREIRAYLGRSGSLGDKEEPANRENGNYGEEGRAFVLPTEKHHGRYCRGWGLGWWRKKGGSFGDKENRQTVKTGIMAKKEELLSCRQKNTTGDIAGDEGKKGVVFRDIFHDKPVAAWIFLWGYE</sequence>
<evidence type="ECO:0000256" key="1">
    <source>
        <dbReference type="SAM" id="MobiDB-lite"/>
    </source>
</evidence>
<feature type="region of interest" description="Disordered" evidence="1">
    <location>
        <begin position="1"/>
        <end position="34"/>
    </location>
</feature>
<accession>A0AAV4X7F1</accession>
<keyword evidence="3" id="KW-1185">Reference proteome</keyword>